<evidence type="ECO:0000259" key="11">
    <source>
        <dbReference type="Pfam" id="PF02880"/>
    </source>
</evidence>
<dbReference type="GO" id="GO:0005829">
    <property type="term" value="C:cytosol"/>
    <property type="evidence" value="ECO:0007669"/>
    <property type="project" value="TreeGrafter"/>
</dbReference>
<sequence>MTLIKSISGIRGTIGGTPGEALTPVDIVKFTYAYCVKLRERRPKPEGGRYRVVVGRDARISGEMVENIVCGTLIACGVDVVKAGFASTPTTEMAVVFEKADGGIILTASHNPKQWNALKLLNEKGEFLSAEEGAAILECADSESFDFAPVEELGSVVEEDFTDRHIDAVLALDAVDAEAVRKAGFKVVLDAVNSVGGIIMPRLLKRLGVECVELNCTPDGNFAHNPEPLPSNLTGLSEAVVANRADLGISVDPDVDRLALMCEDGSPFGEEYTLVSVADYLLSRAYETAEKTGKSLEDVCAPYSFCTVSNLSSSRALRDVTERYGGEYFSAAVGEVNVTARMKECGALIGGEGNGGVIYPALHYGRDAMVGIALFLTNLAYRKCKVSELQKTYPQYTIAKNKIQLSDKALIDKILDRMKEIYSSENVNDIDGVKISFEADRKWVHLRKSNTEPIIRIYAEAPDAAGAGKLAEEIISIAEGIIGK</sequence>
<dbReference type="GO" id="GO:0006048">
    <property type="term" value="P:UDP-N-acetylglucosamine biosynthetic process"/>
    <property type="evidence" value="ECO:0007669"/>
    <property type="project" value="TreeGrafter"/>
</dbReference>
<dbReference type="InterPro" id="IPR036900">
    <property type="entry name" value="A-D-PHexomutase_C_sf"/>
</dbReference>
<protein>
    <submittedName>
        <fullName evidence="12">Phosphoglucosamine mutase</fullName>
        <ecNumber evidence="12">5.4.2.10</ecNumber>
    </submittedName>
</protein>
<dbReference type="GO" id="GO:0009252">
    <property type="term" value="P:peptidoglycan biosynthetic process"/>
    <property type="evidence" value="ECO:0007669"/>
    <property type="project" value="TreeGrafter"/>
</dbReference>
<evidence type="ECO:0000259" key="9">
    <source>
        <dbReference type="Pfam" id="PF02878"/>
    </source>
</evidence>
<dbReference type="GO" id="GO:0008966">
    <property type="term" value="F:phosphoglucosamine mutase activity"/>
    <property type="evidence" value="ECO:0007669"/>
    <property type="project" value="UniProtKB-EC"/>
</dbReference>
<keyword evidence="6 12" id="KW-0413">Isomerase</keyword>
<dbReference type="AlphaFoldDB" id="A0A9D9NN55"/>
<name>A0A9D9NN55_9BACT</name>
<dbReference type="GO" id="GO:0004615">
    <property type="term" value="F:phosphomannomutase activity"/>
    <property type="evidence" value="ECO:0007669"/>
    <property type="project" value="TreeGrafter"/>
</dbReference>
<evidence type="ECO:0000313" key="13">
    <source>
        <dbReference type="Proteomes" id="UP000823771"/>
    </source>
</evidence>
<evidence type="ECO:0000256" key="2">
    <source>
        <dbReference type="ARBA" id="ARBA00010231"/>
    </source>
</evidence>
<dbReference type="InterPro" id="IPR050060">
    <property type="entry name" value="Phosphoglucosamine_mutase"/>
</dbReference>
<feature type="domain" description="Alpha-D-phosphohexomutase C-terminal" evidence="8">
    <location>
        <begin position="404"/>
        <end position="475"/>
    </location>
</feature>
<dbReference type="Proteomes" id="UP000823771">
    <property type="component" value="Unassembled WGS sequence"/>
</dbReference>
<feature type="domain" description="Alpha-D-phosphohexomutase alpha/beta/alpha" evidence="10">
    <location>
        <begin position="173"/>
        <end position="265"/>
    </location>
</feature>
<dbReference type="Gene3D" id="3.30.310.50">
    <property type="entry name" value="Alpha-D-phosphohexomutase, C-terminal domain"/>
    <property type="match status" value="1"/>
</dbReference>
<dbReference type="Pfam" id="PF02878">
    <property type="entry name" value="PGM_PMM_I"/>
    <property type="match status" value="1"/>
</dbReference>
<dbReference type="Gene3D" id="3.40.120.10">
    <property type="entry name" value="Alpha-D-Glucose-1,6-Bisphosphate, subunit A, domain 3"/>
    <property type="match status" value="3"/>
</dbReference>
<dbReference type="InterPro" id="IPR005844">
    <property type="entry name" value="A-D-PHexomutase_a/b/a-I"/>
</dbReference>
<gene>
    <name evidence="12" type="primary">glmM</name>
    <name evidence="12" type="ORF">IAB80_09960</name>
</gene>
<dbReference type="InterPro" id="IPR005843">
    <property type="entry name" value="A-D-PHexomutase_C"/>
</dbReference>
<dbReference type="Pfam" id="PF00408">
    <property type="entry name" value="PGM_PMM_IV"/>
    <property type="match status" value="1"/>
</dbReference>
<comment type="cofactor">
    <cofactor evidence="1">
        <name>Mg(2+)</name>
        <dbReference type="ChEBI" id="CHEBI:18420"/>
    </cofactor>
</comment>
<dbReference type="GO" id="GO:0000287">
    <property type="term" value="F:magnesium ion binding"/>
    <property type="evidence" value="ECO:0007669"/>
    <property type="project" value="InterPro"/>
</dbReference>
<dbReference type="Pfam" id="PF02880">
    <property type="entry name" value="PGM_PMM_III"/>
    <property type="match status" value="1"/>
</dbReference>
<dbReference type="PANTHER" id="PTHR42946">
    <property type="entry name" value="PHOSPHOHEXOSE MUTASE"/>
    <property type="match status" value="1"/>
</dbReference>
<dbReference type="EC" id="5.4.2.10" evidence="12"/>
<evidence type="ECO:0000256" key="4">
    <source>
        <dbReference type="ARBA" id="ARBA00022723"/>
    </source>
</evidence>
<keyword evidence="5 7" id="KW-0460">Magnesium</keyword>
<dbReference type="GO" id="GO:0005975">
    <property type="term" value="P:carbohydrate metabolic process"/>
    <property type="evidence" value="ECO:0007669"/>
    <property type="project" value="InterPro"/>
</dbReference>
<organism evidence="12 13">
    <name type="scientific">Candidatus Cryptobacteroides excrementipullorum</name>
    <dbReference type="NCBI Taxonomy" id="2840761"/>
    <lineage>
        <taxon>Bacteria</taxon>
        <taxon>Pseudomonadati</taxon>
        <taxon>Bacteroidota</taxon>
        <taxon>Bacteroidia</taxon>
        <taxon>Bacteroidales</taxon>
        <taxon>Candidatus Cryptobacteroides</taxon>
    </lineage>
</organism>
<dbReference type="InterPro" id="IPR024086">
    <property type="entry name" value="GlmM_arc-type"/>
</dbReference>
<evidence type="ECO:0000256" key="1">
    <source>
        <dbReference type="ARBA" id="ARBA00001946"/>
    </source>
</evidence>
<dbReference type="Pfam" id="PF02879">
    <property type="entry name" value="PGM_PMM_II"/>
    <property type="match status" value="1"/>
</dbReference>
<evidence type="ECO:0000313" key="12">
    <source>
        <dbReference type="EMBL" id="MBO8479193.1"/>
    </source>
</evidence>
<evidence type="ECO:0000256" key="5">
    <source>
        <dbReference type="ARBA" id="ARBA00022842"/>
    </source>
</evidence>
<dbReference type="InterPro" id="IPR005841">
    <property type="entry name" value="Alpha-D-phosphohexomutase_SF"/>
</dbReference>
<evidence type="ECO:0000256" key="6">
    <source>
        <dbReference type="ARBA" id="ARBA00023235"/>
    </source>
</evidence>
<keyword evidence="3" id="KW-0597">Phosphoprotein</keyword>
<dbReference type="InterPro" id="IPR016066">
    <property type="entry name" value="A-D-PHexomutase_CS"/>
</dbReference>
<accession>A0A9D9NN55</accession>
<dbReference type="InterPro" id="IPR016055">
    <property type="entry name" value="A-D-PHexomutase_a/b/a-I/II/III"/>
</dbReference>
<proteinExistence type="inferred from homology"/>
<keyword evidence="4 7" id="KW-0479">Metal-binding</keyword>
<reference evidence="12" key="2">
    <citation type="journal article" date="2021" name="PeerJ">
        <title>Extensive microbial diversity within the chicken gut microbiome revealed by metagenomics and culture.</title>
        <authorList>
            <person name="Gilroy R."/>
            <person name="Ravi A."/>
            <person name="Getino M."/>
            <person name="Pursley I."/>
            <person name="Horton D.L."/>
            <person name="Alikhan N.F."/>
            <person name="Baker D."/>
            <person name="Gharbi K."/>
            <person name="Hall N."/>
            <person name="Watson M."/>
            <person name="Adriaenssens E.M."/>
            <person name="Foster-Nyarko E."/>
            <person name="Jarju S."/>
            <person name="Secka A."/>
            <person name="Antonio M."/>
            <person name="Oren A."/>
            <person name="Chaudhuri R.R."/>
            <person name="La Ragione R."/>
            <person name="Hildebrand F."/>
            <person name="Pallen M.J."/>
        </authorList>
    </citation>
    <scope>NUCLEOTIDE SEQUENCE</scope>
    <source>
        <strain evidence="12">2478</strain>
    </source>
</reference>
<feature type="domain" description="Alpha-D-phosphohexomutase alpha/beta/alpha" evidence="9">
    <location>
        <begin position="8"/>
        <end position="145"/>
    </location>
</feature>
<dbReference type="InterPro" id="IPR005845">
    <property type="entry name" value="A-D-PHexomutase_a/b/a-II"/>
</dbReference>
<evidence type="ECO:0000259" key="8">
    <source>
        <dbReference type="Pfam" id="PF00408"/>
    </source>
</evidence>
<reference evidence="12" key="1">
    <citation type="submission" date="2020-10" db="EMBL/GenBank/DDBJ databases">
        <authorList>
            <person name="Gilroy R."/>
        </authorList>
    </citation>
    <scope>NUCLEOTIDE SEQUENCE</scope>
    <source>
        <strain evidence="12">2478</strain>
    </source>
</reference>
<dbReference type="NCBIfam" id="TIGR03990">
    <property type="entry name" value="Arch_GlmM"/>
    <property type="match status" value="1"/>
</dbReference>
<dbReference type="PANTHER" id="PTHR42946:SF1">
    <property type="entry name" value="PHOSPHOGLUCOMUTASE (ALPHA-D-GLUCOSE-1,6-BISPHOSPHATE-DEPENDENT)"/>
    <property type="match status" value="1"/>
</dbReference>
<evidence type="ECO:0000256" key="3">
    <source>
        <dbReference type="ARBA" id="ARBA00022553"/>
    </source>
</evidence>
<dbReference type="SUPFAM" id="SSF53738">
    <property type="entry name" value="Phosphoglucomutase, first 3 domains"/>
    <property type="match status" value="3"/>
</dbReference>
<evidence type="ECO:0000259" key="10">
    <source>
        <dbReference type="Pfam" id="PF02879"/>
    </source>
</evidence>
<comment type="similarity">
    <text evidence="2 7">Belongs to the phosphohexose mutase family.</text>
</comment>
<dbReference type="InterPro" id="IPR005846">
    <property type="entry name" value="A-D-PHexomutase_a/b/a-III"/>
</dbReference>
<feature type="domain" description="Alpha-D-phosphohexomutase alpha/beta/alpha" evidence="11">
    <location>
        <begin position="307"/>
        <end position="395"/>
    </location>
</feature>
<dbReference type="EMBL" id="JADILZ010000095">
    <property type="protein sequence ID" value="MBO8479193.1"/>
    <property type="molecule type" value="Genomic_DNA"/>
</dbReference>
<evidence type="ECO:0000256" key="7">
    <source>
        <dbReference type="RuleBase" id="RU004326"/>
    </source>
</evidence>
<comment type="caution">
    <text evidence="12">The sequence shown here is derived from an EMBL/GenBank/DDBJ whole genome shotgun (WGS) entry which is preliminary data.</text>
</comment>
<dbReference type="PROSITE" id="PS00710">
    <property type="entry name" value="PGM_PMM"/>
    <property type="match status" value="1"/>
</dbReference>
<dbReference type="PRINTS" id="PR00509">
    <property type="entry name" value="PGMPMM"/>
</dbReference>
<dbReference type="SUPFAM" id="SSF55957">
    <property type="entry name" value="Phosphoglucomutase, C-terminal domain"/>
    <property type="match status" value="1"/>
</dbReference>